<comment type="similarity">
    <text evidence="1">Belongs to the 'GDSL' lipolytic enzyme family.</text>
</comment>
<gene>
    <name evidence="3" type="ORF">NE237_024678</name>
</gene>
<evidence type="ECO:0000313" key="3">
    <source>
        <dbReference type="EMBL" id="KAJ4957567.1"/>
    </source>
</evidence>
<protein>
    <submittedName>
        <fullName evidence="3">Uncharacterized protein</fullName>
    </submittedName>
</protein>
<evidence type="ECO:0000256" key="1">
    <source>
        <dbReference type="ARBA" id="ARBA00008668"/>
    </source>
</evidence>
<dbReference type="EMBL" id="JAMYWD010000010">
    <property type="protein sequence ID" value="KAJ4957567.1"/>
    <property type="molecule type" value="Genomic_DNA"/>
</dbReference>
<dbReference type="Gene3D" id="3.40.50.1110">
    <property type="entry name" value="SGNH hydrolase"/>
    <property type="match status" value="1"/>
</dbReference>
<dbReference type="InterPro" id="IPR001087">
    <property type="entry name" value="GDSL"/>
</dbReference>
<proteinExistence type="inferred from homology"/>
<organism evidence="3 4">
    <name type="scientific">Protea cynaroides</name>
    <dbReference type="NCBI Taxonomy" id="273540"/>
    <lineage>
        <taxon>Eukaryota</taxon>
        <taxon>Viridiplantae</taxon>
        <taxon>Streptophyta</taxon>
        <taxon>Embryophyta</taxon>
        <taxon>Tracheophyta</taxon>
        <taxon>Spermatophyta</taxon>
        <taxon>Magnoliopsida</taxon>
        <taxon>Proteales</taxon>
        <taxon>Proteaceae</taxon>
        <taxon>Protea</taxon>
    </lineage>
</organism>
<dbReference type="PANTHER" id="PTHR22835">
    <property type="entry name" value="ZINC FINGER FYVE DOMAIN CONTAINING PROTEIN"/>
    <property type="match status" value="1"/>
</dbReference>
<dbReference type="Pfam" id="PF00657">
    <property type="entry name" value="Lipase_GDSL"/>
    <property type="match status" value="1"/>
</dbReference>
<keyword evidence="4" id="KW-1185">Reference proteome</keyword>
<dbReference type="InterPro" id="IPR036514">
    <property type="entry name" value="SGNH_hydro_sf"/>
</dbReference>
<name>A0A9Q0H4P6_9MAGN</name>
<comment type="caution">
    <text evidence="3">The sequence shown here is derived from an EMBL/GenBank/DDBJ whole genome shotgun (WGS) entry which is preliminary data.</text>
</comment>
<dbReference type="AlphaFoldDB" id="A0A9Q0H4P6"/>
<evidence type="ECO:0000256" key="2">
    <source>
        <dbReference type="ARBA" id="ARBA00023180"/>
    </source>
</evidence>
<keyword evidence="2" id="KW-0325">Glycoprotein</keyword>
<dbReference type="GO" id="GO:0016788">
    <property type="term" value="F:hydrolase activity, acting on ester bonds"/>
    <property type="evidence" value="ECO:0007669"/>
    <property type="project" value="InterPro"/>
</dbReference>
<sequence length="137" mass="15361">MEEVESLIPSVIQRITDAITEVIKLGVTRVVVPGNFPNGCILIHLTTFKSNDPASYDVFKCLKGLNNFAMNYNTELQRAISLLRENHPGIDIAYADYYTAYLWVFSYAPSLGFDVASVQKACCGIRGEYNFDMTKMC</sequence>
<accession>A0A9Q0H4P6</accession>
<dbReference type="OrthoDB" id="1600564at2759"/>
<evidence type="ECO:0000313" key="4">
    <source>
        <dbReference type="Proteomes" id="UP001141806"/>
    </source>
</evidence>
<dbReference type="Proteomes" id="UP001141806">
    <property type="component" value="Unassembled WGS sequence"/>
</dbReference>
<reference evidence="3" key="1">
    <citation type="journal article" date="2023" name="Plant J.">
        <title>The genome of the king protea, Protea cynaroides.</title>
        <authorList>
            <person name="Chang J."/>
            <person name="Duong T.A."/>
            <person name="Schoeman C."/>
            <person name="Ma X."/>
            <person name="Roodt D."/>
            <person name="Barker N."/>
            <person name="Li Z."/>
            <person name="Van de Peer Y."/>
            <person name="Mizrachi E."/>
        </authorList>
    </citation>
    <scope>NUCLEOTIDE SEQUENCE</scope>
    <source>
        <tissue evidence="3">Young leaves</tissue>
    </source>
</reference>
<dbReference type="PANTHER" id="PTHR22835:SF517">
    <property type="entry name" value="GDSL-LIKE LIPASE_ACYLHYDROLASE FAMILY PROTEIN, EXPRESSED"/>
    <property type="match status" value="1"/>
</dbReference>